<dbReference type="GO" id="GO:0005576">
    <property type="term" value="C:extracellular region"/>
    <property type="evidence" value="ECO:0007669"/>
    <property type="project" value="UniProtKB-SubCell"/>
</dbReference>
<comment type="similarity">
    <text evidence="2">Belongs to the granulin family.</text>
</comment>
<keyword evidence="4" id="KW-1015">Disulfide bond</keyword>
<dbReference type="SMART" id="SM00277">
    <property type="entry name" value="GRAN"/>
    <property type="match status" value="2"/>
</dbReference>
<keyword evidence="3" id="KW-0964">Secreted</keyword>
<reference evidence="7" key="3">
    <citation type="submission" date="2025-09" db="UniProtKB">
        <authorList>
            <consortium name="Ensembl"/>
        </authorList>
    </citation>
    <scope>IDENTIFICATION</scope>
</reference>
<evidence type="ECO:0000313" key="8">
    <source>
        <dbReference type="Proteomes" id="UP000472271"/>
    </source>
</evidence>
<sequence length="205" mass="22508">MLVGLFACAFTSCSAHSLVPDKQDSQIVHCDLQWACPDGTTCCHHPKGGWFCCPYSPGRCCLDGYHCCPYGYDCDHTYTHCVREGLTYPFTPKQPAASHPAFHISTAEEEDSVKETVVAALTVASVSTDKSELVRCDFKTSCPPGTKCCRGPTGRWSCCPYTLGQCCRDGIHCCKFGYTCDPSSQFCRRGYHQIPSGAQENTIEE</sequence>
<dbReference type="InterPro" id="IPR039036">
    <property type="entry name" value="Granulin_fam"/>
</dbReference>
<feature type="signal peptide" evidence="5">
    <location>
        <begin position="1"/>
        <end position="15"/>
    </location>
</feature>
<dbReference type="Proteomes" id="UP000472271">
    <property type="component" value="Chromosome 11"/>
</dbReference>
<dbReference type="Pfam" id="PF00396">
    <property type="entry name" value="Granulin"/>
    <property type="match status" value="2"/>
</dbReference>
<reference evidence="7" key="1">
    <citation type="submission" date="2019-06" db="EMBL/GenBank/DDBJ databases">
        <authorList>
            <consortium name="Wellcome Sanger Institute Data Sharing"/>
        </authorList>
    </citation>
    <scope>NUCLEOTIDE SEQUENCE [LARGE SCALE GENOMIC DNA]</scope>
</reference>
<name>A0A672ZVK6_9TELE</name>
<reference evidence="7" key="2">
    <citation type="submission" date="2025-08" db="UniProtKB">
        <authorList>
            <consortium name="Ensembl"/>
        </authorList>
    </citation>
    <scope>IDENTIFICATION</scope>
</reference>
<dbReference type="SUPFAM" id="SSF57277">
    <property type="entry name" value="Granulin repeat"/>
    <property type="match status" value="2"/>
</dbReference>
<dbReference type="InParanoid" id="A0A672ZVK6"/>
<evidence type="ECO:0000256" key="1">
    <source>
        <dbReference type="ARBA" id="ARBA00004613"/>
    </source>
</evidence>
<dbReference type="PANTHER" id="PTHR12274:SF7">
    <property type="entry name" value="GRANULINS"/>
    <property type="match status" value="1"/>
</dbReference>
<evidence type="ECO:0000256" key="2">
    <source>
        <dbReference type="ARBA" id="ARBA00010093"/>
    </source>
</evidence>
<dbReference type="PROSITE" id="PS00799">
    <property type="entry name" value="GRANULINS"/>
    <property type="match status" value="1"/>
</dbReference>
<organism evidence="7 8">
    <name type="scientific">Sphaeramia orbicularis</name>
    <name type="common">orbiculate cardinalfish</name>
    <dbReference type="NCBI Taxonomy" id="375764"/>
    <lineage>
        <taxon>Eukaryota</taxon>
        <taxon>Metazoa</taxon>
        <taxon>Chordata</taxon>
        <taxon>Craniata</taxon>
        <taxon>Vertebrata</taxon>
        <taxon>Euteleostomi</taxon>
        <taxon>Actinopterygii</taxon>
        <taxon>Neopterygii</taxon>
        <taxon>Teleostei</taxon>
        <taxon>Neoteleostei</taxon>
        <taxon>Acanthomorphata</taxon>
        <taxon>Gobiaria</taxon>
        <taxon>Kurtiformes</taxon>
        <taxon>Apogonoidei</taxon>
        <taxon>Apogonidae</taxon>
        <taxon>Apogoninae</taxon>
        <taxon>Sphaeramia</taxon>
    </lineage>
</organism>
<evidence type="ECO:0000256" key="3">
    <source>
        <dbReference type="ARBA" id="ARBA00022525"/>
    </source>
</evidence>
<accession>A0A672ZVK6</accession>
<dbReference type="Ensembl" id="ENSSORT00005021015.1">
    <property type="protein sequence ID" value="ENSSORP00005020442.1"/>
    <property type="gene ID" value="ENSSORG00005009960.1"/>
</dbReference>
<dbReference type="InterPro" id="IPR000118">
    <property type="entry name" value="Granulin"/>
</dbReference>
<evidence type="ECO:0000259" key="6">
    <source>
        <dbReference type="PROSITE" id="PS00799"/>
    </source>
</evidence>
<keyword evidence="8" id="KW-1185">Reference proteome</keyword>
<feature type="chain" id="PRO_5025552637" description="Granulins domain-containing protein" evidence="5">
    <location>
        <begin position="16"/>
        <end position="205"/>
    </location>
</feature>
<proteinExistence type="inferred from homology"/>
<dbReference type="AlphaFoldDB" id="A0A672ZVK6"/>
<gene>
    <name evidence="7" type="primary">LOC115428748</name>
</gene>
<keyword evidence="5" id="KW-0732">Signal</keyword>
<evidence type="ECO:0000313" key="7">
    <source>
        <dbReference type="Ensembl" id="ENSSORP00005020442.1"/>
    </source>
</evidence>
<evidence type="ECO:0000256" key="4">
    <source>
        <dbReference type="ARBA" id="ARBA00023157"/>
    </source>
</evidence>
<dbReference type="InterPro" id="IPR037277">
    <property type="entry name" value="Granulin_sf"/>
</dbReference>
<comment type="subcellular location">
    <subcellularLocation>
        <location evidence="1">Secreted</location>
    </subcellularLocation>
</comment>
<dbReference type="PANTHER" id="PTHR12274">
    <property type="entry name" value="GRANULIN"/>
    <property type="match status" value="1"/>
</dbReference>
<protein>
    <recommendedName>
        <fullName evidence="6">Granulins domain-containing protein</fullName>
    </recommendedName>
</protein>
<evidence type="ECO:0000256" key="5">
    <source>
        <dbReference type="SAM" id="SignalP"/>
    </source>
</evidence>
<dbReference type="Gene3D" id="2.10.25.160">
    <property type="entry name" value="Granulin"/>
    <property type="match status" value="2"/>
</dbReference>
<feature type="domain" description="Granulins" evidence="6">
    <location>
        <begin position="61"/>
        <end position="74"/>
    </location>
</feature>